<accession>A0A1J5QRF0</accession>
<dbReference type="EMBL" id="MLJW01000800">
    <property type="protein sequence ID" value="OIQ82476.1"/>
    <property type="molecule type" value="Genomic_DNA"/>
</dbReference>
<protein>
    <submittedName>
        <fullName evidence="1">Uncharacterized protein</fullName>
    </submittedName>
</protein>
<sequence>MANFEIQYRAGTEVNLGLTSKTIASPIFSSYKKRSILIYIGFFIY</sequence>
<evidence type="ECO:0000313" key="1">
    <source>
        <dbReference type="EMBL" id="OIQ82476.1"/>
    </source>
</evidence>
<dbReference type="AlphaFoldDB" id="A0A1J5QRF0"/>
<reference evidence="1" key="1">
    <citation type="submission" date="2016-10" db="EMBL/GenBank/DDBJ databases">
        <title>Sequence of Gallionella enrichment culture.</title>
        <authorList>
            <person name="Poehlein A."/>
            <person name="Muehling M."/>
            <person name="Daniel R."/>
        </authorList>
    </citation>
    <scope>NUCLEOTIDE SEQUENCE</scope>
</reference>
<gene>
    <name evidence="1" type="ORF">GALL_357320</name>
</gene>
<proteinExistence type="predicted"/>
<comment type="caution">
    <text evidence="1">The sequence shown here is derived from an EMBL/GenBank/DDBJ whole genome shotgun (WGS) entry which is preliminary data.</text>
</comment>
<organism evidence="1">
    <name type="scientific">mine drainage metagenome</name>
    <dbReference type="NCBI Taxonomy" id="410659"/>
    <lineage>
        <taxon>unclassified sequences</taxon>
        <taxon>metagenomes</taxon>
        <taxon>ecological metagenomes</taxon>
    </lineage>
</organism>
<name>A0A1J5QRF0_9ZZZZ</name>